<dbReference type="Pfam" id="PF10387">
    <property type="entry name" value="DUF2442"/>
    <property type="match status" value="1"/>
</dbReference>
<dbReference type="InterPro" id="IPR036782">
    <property type="entry name" value="NE0471-like_N"/>
</dbReference>
<dbReference type="EMBL" id="NOXS01000033">
    <property type="protein sequence ID" value="OYQ17855.1"/>
    <property type="molecule type" value="Genomic_DNA"/>
</dbReference>
<evidence type="ECO:0000313" key="2">
    <source>
        <dbReference type="Proteomes" id="UP000216361"/>
    </source>
</evidence>
<proteinExistence type="predicted"/>
<gene>
    <name evidence="1" type="ORF">CHR90_12840</name>
</gene>
<dbReference type="AlphaFoldDB" id="A0A255XN46"/>
<dbReference type="OrthoDB" id="9802153at2"/>
<evidence type="ECO:0000313" key="1">
    <source>
        <dbReference type="EMBL" id="OYQ17855.1"/>
    </source>
</evidence>
<dbReference type="InterPro" id="IPR018841">
    <property type="entry name" value="DUF2442"/>
</dbReference>
<reference evidence="1 2" key="1">
    <citation type="submission" date="2017-07" db="EMBL/GenBank/DDBJ databases">
        <title>Elstera cyanobacteriorum sp. nov., a novel bacterium isolated from cyanobacterial aggregates in a eutrophic lake.</title>
        <authorList>
            <person name="Cai H."/>
        </authorList>
    </citation>
    <scope>NUCLEOTIDE SEQUENCE [LARGE SCALE GENOMIC DNA]</scope>
    <source>
        <strain evidence="1 2">TH019</strain>
    </source>
</reference>
<dbReference type="Gene3D" id="3.30.2020.10">
    <property type="entry name" value="NE0471-like N-terminal domain"/>
    <property type="match status" value="1"/>
</dbReference>
<sequence>MVMDVVHVSVLPDFLLRLDYANGEQRQFDMKPLLQMSPWDRIASPAHFEKATVDYGTVVWPGNIDIAPETLYADSTPLPRSSRPADLRRA</sequence>
<organism evidence="1 2">
    <name type="scientific">Elstera cyanobacteriorum</name>
    <dbReference type="NCBI Taxonomy" id="2022747"/>
    <lineage>
        <taxon>Bacteria</taxon>
        <taxon>Pseudomonadati</taxon>
        <taxon>Pseudomonadota</taxon>
        <taxon>Alphaproteobacteria</taxon>
        <taxon>Rhodospirillales</taxon>
        <taxon>Rhodospirillaceae</taxon>
        <taxon>Elstera</taxon>
    </lineage>
</organism>
<comment type="caution">
    <text evidence="1">The sequence shown here is derived from an EMBL/GenBank/DDBJ whole genome shotgun (WGS) entry which is preliminary data.</text>
</comment>
<evidence type="ECO:0008006" key="3">
    <source>
        <dbReference type="Google" id="ProtNLM"/>
    </source>
</evidence>
<protein>
    <recommendedName>
        <fullName evidence="3">DUF2442 domain-containing protein</fullName>
    </recommendedName>
</protein>
<dbReference type="SUPFAM" id="SSF143880">
    <property type="entry name" value="NE0471 N-terminal domain-like"/>
    <property type="match status" value="1"/>
</dbReference>
<dbReference type="Proteomes" id="UP000216361">
    <property type="component" value="Unassembled WGS sequence"/>
</dbReference>
<keyword evidence="2" id="KW-1185">Reference proteome</keyword>
<accession>A0A255XN46</accession>
<name>A0A255XN46_9PROT</name>